<dbReference type="InterPro" id="IPR014782">
    <property type="entry name" value="Peptidase_M1_dom"/>
</dbReference>
<evidence type="ECO:0000256" key="3">
    <source>
        <dbReference type="ARBA" id="ARBA00004496"/>
    </source>
</evidence>
<evidence type="ECO:0000256" key="10">
    <source>
        <dbReference type="ARBA" id="ARBA00022801"/>
    </source>
</evidence>
<dbReference type="InterPro" id="IPR045357">
    <property type="entry name" value="Aminopeptidase_N-like_N"/>
</dbReference>
<evidence type="ECO:0000256" key="2">
    <source>
        <dbReference type="ARBA" id="ARBA00001947"/>
    </source>
</evidence>
<keyword evidence="7" id="KW-0963">Cytoplasm</keyword>
<gene>
    <name evidence="17" type="ORF">GCM10022252_31780</name>
</gene>
<evidence type="ECO:0000256" key="14">
    <source>
        <dbReference type="ARBA" id="ARBA00031533"/>
    </source>
</evidence>
<reference evidence="18" key="1">
    <citation type="journal article" date="2019" name="Int. J. Syst. Evol. Microbiol.">
        <title>The Global Catalogue of Microorganisms (GCM) 10K type strain sequencing project: providing services to taxonomists for standard genome sequencing and annotation.</title>
        <authorList>
            <consortium name="The Broad Institute Genomics Platform"/>
            <consortium name="The Broad Institute Genome Sequencing Center for Infectious Disease"/>
            <person name="Wu L."/>
            <person name="Ma J."/>
        </authorList>
    </citation>
    <scope>NUCLEOTIDE SEQUENCE [LARGE SCALE GENOMIC DNA]</scope>
    <source>
        <strain evidence="18">JCM 17388</strain>
    </source>
</reference>
<dbReference type="Gene3D" id="1.10.390.10">
    <property type="entry name" value="Neutral Protease Domain 2"/>
    <property type="match status" value="1"/>
</dbReference>
<keyword evidence="10" id="KW-0378">Hydrolase</keyword>
<proteinExistence type="inferred from homology"/>
<comment type="catalytic activity">
    <reaction evidence="1">
        <text>Release of an N-terminal amino acid, Xaa-|-Yaa- from a peptide, amide or arylamide. Xaa is preferably Ala, but may be most amino acids including Pro (slow action). When a terminal hydrophobic residue is followed by a prolyl residue, the two may be released as an intact Xaa-Pro dipeptide.</text>
        <dbReference type="EC" id="3.4.11.2"/>
    </reaction>
</comment>
<feature type="domain" description="Peptidase M1 membrane alanine aminopeptidase" evidence="15">
    <location>
        <begin position="225"/>
        <end position="420"/>
    </location>
</feature>
<keyword evidence="8" id="KW-0645">Protease</keyword>
<keyword evidence="11" id="KW-0862">Zinc</keyword>
<dbReference type="Gene3D" id="2.60.40.1730">
    <property type="entry name" value="tricorn interacting facor f3 domain"/>
    <property type="match status" value="1"/>
</dbReference>
<evidence type="ECO:0000256" key="7">
    <source>
        <dbReference type="ARBA" id="ARBA00022490"/>
    </source>
</evidence>
<accession>A0ABP8AWB7</accession>
<protein>
    <recommendedName>
        <fullName evidence="6">Aminopeptidase N</fullName>
        <ecNumber evidence="5">3.4.11.2</ecNumber>
    </recommendedName>
    <alternativeName>
        <fullName evidence="13">Alanine aminopeptidase</fullName>
    </alternativeName>
    <alternativeName>
        <fullName evidence="14">Lysyl aminopeptidase</fullName>
    </alternativeName>
</protein>
<evidence type="ECO:0000256" key="5">
    <source>
        <dbReference type="ARBA" id="ARBA00012564"/>
    </source>
</evidence>
<dbReference type="RefSeq" id="WP_344918636.1">
    <property type="nucleotide sequence ID" value="NZ_BAABAQ010000005.1"/>
</dbReference>
<dbReference type="Pfam" id="PF17900">
    <property type="entry name" value="Peptidase_M1_N"/>
    <property type="match status" value="1"/>
</dbReference>
<sequence length="430" mass="48154">MALSTTSIPQLYFPMHGDDGYRVEHYDLTLDHRVGPNRLGGVARISAVALRRLTRVAFDLGALRVSGVLVDGAPVRFTHRGGKLHLSPAGLRPGRFTVEIRYAGTPRPVSSHWGGLGWEQLTDGVIVASQPIGAPSWFPCNDRPDDKATYRISVTTASAYQVVANGELVSKRRAASTTTWVYEQAEPMASYLASVQIGRYQQAEPSPGTRLFFPVRYASRVRHDFERQGRMMEVFRERFGPYPFGSYTAVVVDDELEIPVEAQGMSIFGVNHVDGRRGEERLVAHELAHQWFGNSLTVADWSGIWLHEGFASYAEWIWSESSGGLSSDDHAQRWHRRLSALPQDFVLADPGPRRLFDDRVYKRGALTLHALRRTIGDEPFFALLREWTAGHRHGTVTTGAFTALAARRTTLPLDKLFADWLHDRRLPALP</sequence>
<organism evidence="17 18">
    <name type="scientific">Streptosporangium oxazolinicum</name>
    <dbReference type="NCBI Taxonomy" id="909287"/>
    <lineage>
        <taxon>Bacteria</taxon>
        <taxon>Bacillati</taxon>
        <taxon>Actinomycetota</taxon>
        <taxon>Actinomycetes</taxon>
        <taxon>Streptosporangiales</taxon>
        <taxon>Streptosporangiaceae</taxon>
        <taxon>Streptosporangium</taxon>
    </lineage>
</organism>
<keyword evidence="12" id="KW-0482">Metalloprotease</keyword>
<dbReference type="Proteomes" id="UP001501251">
    <property type="component" value="Unassembled WGS sequence"/>
</dbReference>
<dbReference type="SUPFAM" id="SSF55486">
    <property type="entry name" value="Metalloproteases ('zincins'), catalytic domain"/>
    <property type="match status" value="1"/>
</dbReference>
<evidence type="ECO:0000259" key="16">
    <source>
        <dbReference type="Pfam" id="PF17900"/>
    </source>
</evidence>
<keyword evidence="18" id="KW-1185">Reference proteome</keyword>
<evidence type="ECO:0000256" key="1">
    <source>
        <dbReference type="ARBA" id="ARBA00000098"/>
    </source>
</evidence>
<evidence type="ECO:0000256" key="8">
    <source>
        <dbReference type="ARBA" id="ARBA00022670"/>
    </source>
</evidence>
<dbReference type="SUPFAM" id="SSF63737">
    <property type="entry name" value="Leukotriene A4 hydrolase N-terminal domain"/>
    <property type="match status" value="1"/>
</dbReference>
<dbReference type="Pfam" id="PF01433">
    <property type="entry name" value="Peptidase_M1"/>
    <property type="match status" value="1"/>
</dbReference>
<dbReference type="PANTHER" id="PTHR45726">
    <property type="entry name" value="LEUKOTRIENE A-4 HYDROLASE"/>
    <property type="match status" value="1"/>
</dbReference>
<comment type="similarity">
    <text evidence="4">Belongs to the peptidase M1 family.</text>
</comment>
<dbReference type="InterPro" id="IPR042097">
    <property type="entry name" value="Aminopeptidase_N-like_N_sf"/>
</dbReference>
<evidence type="ECO:0000256" key="11">
    <source>
        <dbReference type="ARBA" id="ARBA00022833"/>
    </source>
</evidence>
<dbReference type="EC" id="3.4.11.2" evidence="5"/>
<dbReference type="CDD" id="cd09603">
    <property type="entry name" value="M1_APN_like"/>
    <property type="match status" value="1"/>
</dbReference>
<dbReference type="InterPro" id="IPR027268">
    <property type="entry name" value="Peptidase_M4/M1_CTD_sf"/>
</dbReference>
<feature type="domain" description="Aminopeptidase N-like N-terminal" evidence="16">
    <location>
        <begin position="24"/>
        <end position="192"/>
    </location>
</feature>
<comment type="cofactor">
    <cofactor evidence="2">
        <name>Zn(2+)</name>
        <dbReference type="ChEBI" id="CHEBI:29105"/>
    </cofactor>
</comment>
<dbReference type="PANTHER" id="PTHR45726:SF3">
    <property type="entry name" value="LEUKOTRIENE A-4 HYDROLASE"/>
    <property type="match status" value="1"/>
</dbReference>
<dbReference type="InterPro" id="IPR001930">
    <property type="entry name" value="Peptidase_M1"/>
</dbReference>
<dbReference type="InterPro" id="IPR034015">
    <property type="entry name" value="M1_LTA4H"/>
</dbReference>
<evidence type="ECO:0000256" key="13">
    <source>
        <dbReference type="ARBA" id="ARBA00029811"/>
    </source>
</evidence>
<evidence type="ECO:0000256" key="9">
    <source>
        <dbReference type="ARBA" id="ARBA00022723"/>
    </source>
</evidence>
<evidence type="ECO:0000259" key="15">
    <source>
        <dbReference type="Pfam" id="PF01433"/>
    </source>
</evidence>
<keyword evidence="9" id="KW-0479">Metal-binding</keyword>
<evidence type="ECO:0000256" key="6">
    <source>
        <dbReference type="ARBA" id="ARBA00015611"/>
    </source>
</evidence>
<name>A0ABP8AWB7_9ACTN</name>
<evidence type="ECO:0000256" key="12">
    <source>
        <dbReference type="ARBA" id="ARBA00023049"/>
    </source>
</evidence>
<dbReference type="PRINTS" id="PR00756">
    <property type="entry name" value="ALADIPTASE"/>
</dbReference>
<comment type="caution">
    <text evidence="17">The sequence shown here is derived from an EMBL/GenBank/DDBJ whole genome shotgun (WGS) entry which is preliminary data.</text>
</comment>
<evidence type="ECO:0000313" key="17">
    <source>
        <dbReference type="EMBL" id="GAA4191658.1"/>
    </source>
</evidence>
<dbReference type="EMBL" id="BAABAQ010000005">
    <property type="protein sequence ID" value="GAA4191658.1"/>
    <property type="molecule type" value="Genomic_DNA"/>
</dbReference>
<evidence type="ECO:0000313" key="18">
    <source>
        <dbReference type="Proteomes" id="UP001501251"/>
    </source>
</evidence>
<evidence type="ECO:0000256" key="4">
    <source>
        <dbReference type="ARBA" id="ARBA00010136"/>
    </source>
</evidence>
<comment type="subcellular location">
    <subcellularLocation>
        <location evidence="3">Cytoplasm</location>
    </subcellularLocation>
</comment>